<evidence type="ECO:0000313" key="2">
    <source>
        <dbReference type="Proteomes" id="UP001286174"/>
    </source>
</evidence>
<proteinExistence type="predicted"/>
<comment type="caution">
    <text evidence="1">The sequence shown here is derived from an EMBL/GenBank/DDBJ whole genome shotgun (WGS) entry which is preliminary data.</text>
</comment>
<dbReference type="SUPFAM" id="SSF56349">
    <property type="entry name" value="DNA breaking-rejoining enzymes"/>
    <property type="match status" value="1"/>
</dbReference>
<name>A0AB35U964_9FIRM</name>
<dbReference type="RefSeq" id="WP_370596380.1">
    <property type="nucleotide sequence ID" value="NZ_JALBUR010000024.1"/>
</dbReference>
<dbReference type="EMBL" id="JALBUR010000024">
    <property type="protein sequence ID" value="MDX8420165.1"/>
    <property type="molecule type" value="Genomic_DNA"/>
</dbReference>
<dbReference type="Proteomes" id="UP001286174">
    <property type="component" value="Unassembled WGS sequence"/>
</dbReference>
<dbReference type="AlphaFoldDB" id="A0AB35U964"/>
<keyword evidence="2" id="KW-1185">Reference proteome</keyword>
<evidence type="ECO:0000313" key="1">
    <source>
        <dbReference type="EMBL" id="MDX8420165.1"/>
    </source>
</evidence>
<dbReference type="InterPro" id="IPR011010">
    <property type="entry name" value="DNA_brk_join_enz"/>
</dbReference>
<organism evidence="1 2">
    <name type="scientific">Grylomicrobium aquisgranensis</name>
    <dbReference type="NCBI Taxonomy" id="2926318"/>
    <lineage>
        <taxon>Bacteria</taxon>
        <taxon>Bacillati</taxon>
        <taxon>Bacillota</taxon>
        <taxon>Erysipelotrichia</taxon>
        <taxon>Erysipelotrichales</taxon>
        <taxon>Erysipelotrichaceae</taxon>
        <taxon>Grylomicrobium</taxon>
    </lineage>
</organism>
<accession>A0AB35U964</accession>
<sequence length="592" mass="67076">MKVKCDIMTPLHHQVCFHDGVSVLPHNCTNGIDKDVVEMFEAFYAEMDARMHCSTSRGFTYFIEAFFTNREPLSVNDFTDDTFIKDCKIVTDKSNQYVRSLLKAFYGFVMEHGYGSFTELNLTIVNYNNTIRLINDGYTIITYNPANPVPRGKKWLLWDGKQVYDFNFSDINFPKKMAALQSYVWTEPTPRMRGKQQMMGKYVRFLNIMESKELKVSVKDVMVFKNSLSDLSAPSAAVYSSSVRDFVRFMKVACNADVSQLALDAFNSENTHSKPFKESYTAEQMQQIYDGMDTFIACTTGEMHDNYALRKLITQIVNSTPVRGENIQNLTLNCIEKAEGTDHYYLHYNPKNFAEDKIPLIPEVKGLFDQAIELTNKFRKPGDDMSNYIFIYRRARGNNIGIVSAAGVTAFIDAVCEQLELPQLGLAGVRNRFMEKVTRAVGAKGDVSKSVIEAASRHSASVHFQNYVDLDINQICLNMYGITVGTTELKGVVALSNPEATKANTVLNGRGHCTAASCEDKTMCDCLMCRRFKTTPDCIPFFEKEIKALEVRIYDSTVDEERKFLTAMKALNLKYLVALYEKGKEMSKNASN</sequence>
<protein>
    <submittedName>
        <fullName evidence="1">Uncharacterized protein</fullName>
    </submittedName>
</protein>
<dbReference type="GO" id="GO:0003677">
    <property type="term" value="F:DNA binding"/>
    <property type="evidence" value="ECO:0007669"/>
    <property type="project" value="InterPro"/>
</dbReference>
<gene>
    <name evidence="1" type="ORF">MOZ60_08670</name>
</gene>
<reference evidence="1 2" key="1">
    <citation type="submission" date="2022-03" db="EMBL/GenBank/DDBJ databases">
        <title>Novel taxa within the pig intestine.</title>
        <authorList>
            <person name="Wylensek D."/>
            <person name="Bishof K."/>
            <person name="Afrizal A."/>
            <person name="Clavel T."/>
        </authorList>
    </citation>
    <scope>NUCLEOTIDE SEQUENCE [LARGE SCALE GENOMIC DNA]</scope>
    <source>
        <strain evidence="1 2">CLA-KB-P133</strain>
    </source>
</reference>